<feature type="region of interest" description="Disordered" evidence="1">
    <location>
        <begin position="292"/>
        <end position="318"/>
    </location>
</feature>
<sequence>MASRSISPGGALLRASRVFSIPPPLPAPVGDMSSTGSFNSDTATLPYPTHLSITTPQSSLLKGDWGLKRPLPLRSTTKSSTPVMRIKKIDTFEHITEFGSASDHTMSLKKWHEMGIPLTTPRKYVESVIDDIQSHRSVFEDEIDYTSSGGANDAAKADTRWKFGGPWLAGQTNGEFNEYMQKEVRRRKDEFQEFLREECGKELKKEARVQQRAALADGESPEPAPETRGDTRSSTTRLVVTDEQLKVYIKSLRQDWTELYAKIRTFLDLPPAPSSENDSATVEHLHQMFNQTQSHSKDKNVSMSPYKQSGPPKTHPSAGLAYSRTASTMYNHPVFGPQATKPPVEARVIKPKGTGPTAMLGVGGFVVDTPKNSYEFSSRGDPRQKGKKPRIPTINVDLSKSGGVKAYVQPQSASIDPKGRVALRIDVADTEAVAVKEGRTAEISLPAPRQSSSVSPSGASRMLVRDDARGSSSGYGLDLGKSDSQFCLMKPPWERGQELHVVIPQQVVVTLCNQFLQF</sequence>
<protein>
    <submittedName>
        <fullName evidence="2">Uncharacterized protein</fullName>
    </submittedName>
</protein>
<evidence type="ECO:0000313" key="3">
    <source>
        <dbReference type="Proteomes" id="UP000469558"/>
    </source>
</evidence>
<dbReference type="Pfam" id="PF11709">
    <property type="entry name" value="Mit_ribos_Mrp51"/>
    <property type="match status" value="1"/>
</dbReference>
<dbReference type="InterPro" id="IPR016712">
    <property type="entry name" value="Rbsml_bS1m-like"/>
</dbReference>
<feature type="region of interest" description="Disordered" evidence="1">
    <location>
        <begin position="210"/>
        <end position="237"/>
    </location>
</feature>
<accession>A0A8T9BZV6</accession>
<evidence type="ECO:0000256" key="1">
    <source>
        <dbReference type="SAM" id="MobiDB-lite"/>
    </source>
</evidence>
<dbReference type="PANTHER" id="PTHR28058:SF1">
    <property type="entry name" value="SMALL RIBOSOMAL SUBUNIT PROTEIN BS1M"/>
    <property type="match status" value="1"/>
</dbReference>
<dbReference type="EMBL" id="QGMK01001085">
    <property type="protein sequence ID" value="TVY73411.1"/>
    <property type="molecule type" value="Genomic_DNA"/>
</dbReference>
<dbReference type="Proteomes" id="UP000469558">
    <property type="component" value="Unassembled WGS sequence"/>
</dbReference>
<gene>
    <name evidence="2" type="ORF">LSUE1_G006418</name>
</gene>
<keyword evidence="3" id="KW-1185">Reference proteome</keyword>
<organism evidence="2 3">
    <name type="scientific">Lachnellula suecica</name>
    <dbReference type="NCBI Taxonomy" id="602035"/>
    <lineage>
        <taxon>Eukaryota</taxon>
        <taxon>Fungi</taxon>
        <taxon>Dikarya</taxon>
        <taxon>Ascomycota</taxon>
        <taxon>Pezizomycotina</taxon>
        <taxon>Leotiomycetes</taxon>
        <taxon>Helotiales</taxon>
        <taxon>Lachnaceae</taxon>
        <taxon>Lachnellula</taxon>
    </lineage>
</organism>
<feature type="compositionally biased region" description="Polar residues" evidence="1">
    <location>
        <begin position="449"/>
        <end position="458"/>
    </location>
</feature>
<dbReference type="PANTHER" id="PTHR28058">
    <property type="entry name" value="37S RIBOSOMAL PROTEIN MRP51, MITOCHONDRIAL"/>
    <property type="match status" value="1"/>
</dbReference>
<feature type="region of interest" description="Disordered" evidence="1">
    <location>
        <begin position="373"/>
        <end position="396"/>
    </location>
</feature>
<dbReference type="GO" id="GO:0003735">
    <property type="term" value="F:structural constituent of ribosome"/>
    <property type="evidence" value="ECO:0007669"/>
    <property type="project" value="TreeGrafter"/>
</dbReference>
<dbReference type="GO" id="GO:0005763">
    <property type="term" value="C:mitochondrial small ribosomal subunit"/>
    <property type="evidence" value="ECO:0007669"/>
    <property type="project" value="TreeGrafter"/>
</dbReference>
<feature type="region of interest" description="Disordered" evidence="1">
    <location>
        <begin position="444"/>
        <end position="476"/>
    </location>
</feature>
<name>A0A8T9BZV6_9HELO</name>
<reference evidence="2 3" key="1">
    <citation type="submission" date="2018-05" db="EMBL/GenBank/DDBJ databases">
        <title>Genome sequencing and assembly of the regulated plant pathogen Lachnellula willkommii and related sister species for the development of diagnostic species identification markers.</title>
        <authorList>
            <person name="Giroux E."/>
            <person name="Bilodeau G."/>
        </authorList>
    </citation>
    <scope>NUCLEOTIDE SEQUENCE [LARGE SCALE GENOMIC DNA]</scope>
    <source>
        <strain evidence="2 3">CBS 268.59</strain>
    </source>
</reference>
<dbReference type="GO" id="GO:0070124">
    <property type="term" value="P:mitochondrial translational initiation"/>
    <property type="evidence" value="ECO:0007669"/>
    <property type="project" value="TreeGrafter"/>
</dbReference>
<comment type="caution">
    <text evidence="2">The sequence shown here is derived from an EMBL/GenBank/DDBJ whole genome shotgun (WGS) entry which is preliminary data.</text>
</comment>
<dbReference type="AlphaFoldDB" id="A0A8T9BZV6"/>
<evidence type="ECO:0000313" key="2">
    <source>
        <dbReference type="EMBL" id="TVY73411.1"/>
    </source>
</evidence>
<dbReference type="OrthoDB" id="3913595at2759"/>
<proteinExistence type="predicted"/>